<evidence type="ECO:0000256" key="10">
    <source>
        <dbReference type="ARBA" id="ARBA00034078"/>
    </source>
</evidence>
<dbReference type="PIRSF" id="PIRSF006816">
    <property type="entry name" value="Cyc3_hyd_g"/>
    <property type="match status" value="1"/>
</dbReference>
<comment type="cofactor">
    <cofactor evidence="11">
        <name>[2Fe-2S] cluster</name>
        <dbReference type="ChEBI" id="CHEBI:190135"/>
    </cofactor>
    <text evidence="11">Binds 1 [2Fe-2S] cluster per subunit.</text>
</comment>
<dbReference type="Proteomes" id="UP000013307">
    <property type="component" value="Chromosome"/>
</dbReference>
<evidence type="ECO:0000313" key="14">
    <source>
        <dbReference type="EMBL" id="AGK60406.1"/>
    </source>
</evidence>
<dbReference type="GO" id="GO:0046872">
    <property type="term" value="F:metal ion binding"/>
    <property type="evidence" value="ECO:0007669"/>
    <property type="project" value="UniProtKB-KW"/>
</dbReference>
<dbReference type="NCBIfam" id="NF000796">
    <property type="entry name" value="PRK00054.1-1"/>
    <property type="match status" value="1"/>
</dbReference>
<feature type="binding site" evidence="11">
    <location>
        <position position="211"/>
    </location>
    <ligand>
        <name>[2Fe-2S] cluster</name>
        <dbReference type="ChEBI" id="CHEBI:190135"/>
    </ligand>
</feature>
<dbReference type="HOGENOM" id="CLU_003827_1_1_2"/>
<evidence type="ECO:0000256" key="2">
    <source>
        <dbReference type="ARBA" id="ARBA00022448"/>
    </source>
</evidence>
<sequence length="236" mass="25870">MFSLKVDKIIKHSETVSTIFFNSKLRSYPGQFVMLNLFDYEEIPLSLSSPYSVTVKAVGTTTEALVRIRTGELVGIRGPFGKPFTPTNGKALLVAGGIGSAPLYYLHDYLKNLGAEVHVIFGGKTSADLIWKDRFESVELSTEDGSEGYEGTVIDLMRGKDLEGFDKIYICGPEGMLIAAYRILKERNLLSKAEFSLESYMKCGIGVCGTCVLKDGSRVCVEGPVFSGEELEDAFD</sequence>
<accession>N0BIV6</accession>
<dbReference type="PANTHER" id="PTHR43513">
    <property type="entry name" value="DIHYDROOROTATE DEHYDROGENASE B (NAD(+)), ELECTRON TRANSFER SUBUNIT"/>
    <property type="match status" value="1"/>
</dbReference>
<keyword evidence="8 11" id="KW-0408">Iron</keyword>
<dbReference type="PRINTS" id="PR00409">
    <property type="entry name" value="PHDIOXRDTASE"/>
</dbReference>
<keyword evidence="3" id="KW-0285">Flavoprotein</keyword>
<comment type="similarity">
    <text evidence="1">Belongs to the PyrK family.</text>
</comment>
<dbReference type="GO" id="GO:0016491">
    <property type="term" value="F:oxidoreductase activity"/>
    <property type="evidence" value="ECO:0007669"/>
    <property type="project" value="InterPro"/>
</dbReference>
<keyword evidence="7" id="KW-0249">Electron transport</keyword>
<dbReference type="STRING" id="387631.Asulf_00377"/>
<dbReference type="GO" id="GO:0050660">
    <property type="term" value="F:flavin adenine dinucleotide binding"/>
    <property type="evidence" value="ECO:0007669"/>
    <property type="project" value="InterPro"/>
</dbReference>
<dbReference type="InterPro" id="IPR050353">
    <property type="entry name" value="PyrK_electron_transfer"/>
</dbReference>
<evidence type="ECO:0000256" key="7">
    <source>
        <dbReference type="ARBA" id="ARBA00022982"/>
    </source>
</evidence>
<dbReference type="InterPro" id="IPR006058">
    <property type="entry name" value="2Fe2S_fd_BS"/>
</dbReference>
<dbReference type="KEGG" id="ast:Asulf_00377"/>
<keyword evidence="5 11" id="KW-0479">Metal-binding</keyword>
<evidence type="ECO:0000256" key="5">
    <source>
        <dbReference type="ARBA" id="ARBA00022723"/>
    </source>
</evidence>
<evidence type="ECO:0000256" key="4">
    <source>
        <dbReference type="ARBA" id="ARBA00022714"/>
    </source>
</evidence>
<keyword evidence="2" id="KW-0813">Transport</keyword>
<feature type="binding site" evidence="11">
    <location>
        <position position="203"/>
    </location>
    <ligand>
        <name>[2Fe-2S] cluster</name>
        <dbReference type="ChEBI" id="CHEBI:190135"/>
    </ligand>
</feature>
<dbReference type="InterPro" id="IPR019480">
    <property type="entry name" value="Dihydroorotate_DH_Fe-S-bd"/>
</dbReference>
<dbReference type="Gene3D" id="2.10.240.10">
    <property type="entry name" value="Dihydroorotate dehydrogenase, electron transfer subunit"/>
    <property type="match status" value="1"/>
</dbReference>
<name>N0BIV6_9EURY</name>
<reference evidence="14 15" key="1">
    <citation type="journal article" date="2013" name="Genome Announc.">
        <title>Complete Genome Sequence of the Thermophilic and Facultatively Chemolithoautotrophic Sulfate Reducer Archaeoglobus sulfaticallidus Strain PM70-1T.</title>
        <authorList>
            <person name="Stokke R."/>
            <person name="Hocking W.P."/>
            <person name="Steinsbu B.O."/>
            <person name="Steen I.H."/>
        </authorList>
    </citation>
    <scope>NUCLEOTIDE SEQUENCE [LARGE SCALE GENOMIC DNA]</scope>
    <source>
        <strain evidence="14">PM70-1</strain>
    </source>
</reference>
<dbReference type="GeneID" id="15392023"/>
<organism evidence="14 15">
    <name type="scientific">Archaeoglobus sulfaticallidus PM70-1</name>
    <dbReference type="NCBI Taxonomy" id="387631"/>
    <lineage>
        <taxon>Archaea</taxon>
        <taxon>Methanobacteriati</taxon>
        <taxon>Methanobacteriota</taxon>
        <taxon>Archaeoglobi</taxon>
        <taxon>Archaeoglobales</taxon>
        <taxon>Archaeoglobaceae</taxon>
        <taxon>Archaeoglobus</taxon>
    </lineage>
</organism>
<evidence type="ECO:0000259" key="13">
    <source>
        <dbReference type="Pfam" id="PF10418"/>
    </source>
</evidence>
<dbReference type="Gene3D" id="3.40.50.80">
    <property type="entry name" value="Nucleotide-binding domain of ferredoxin-NADP reductase (FNR) module"/>
    <property type="match status" value="1"/>
</dbReference>
<keyword evidence="4 11" id="KW-0001">2Fe-2S</keyword>
<dbReference type="InterPro" id="IPR001433">
    <property type="entry name" value="OxRdtase_FAD/NAD-bd"/>
</dbReference>
<evidence type="ECO:0000313" key="15">
    <source>
        <dbReference type="Proteomes" id="UP000013307"/>
    </source>
</evidence>
<proteinExistence type="inferred from homology"/>
<dbReference type="InterPro" id="IPR017938">
    <property type="entry name" value="Riboflavin_synthase-like_b-brl"/>
</dbReference>
<evidence type="ECO:0000259" key="12">
    <source>
        <dbReference type="Pfam" id="PF00175"/>
    </source>
</evidence>
<evidence type="ECO:0000256" key="8">
    <source>
        <dbReference type="ARBA" id="ARBA00023004"/>
    </source>
</evidence>
<feature type="domain" description="Dihydroorotate dehydrogenase electron transfer subunit iron-sulphur cluster binding" evidence="13">
    <location>
        <begin position="198"/>
        <end position="231"/>
    </location>
</feature>
<comment type="cofactor">
    <cofactor evidence="10">
        <name>[2Fe-2S] cluster</name>
        <dbReference type="ChEBI" id="CHEBI:190135"/>
    </cofactor>
</comment>
<dbReference type="Pfam" id="PF00175">
    <property type="entry name" value="NAD_binding_1"/>
    <property type="match status" value="1"/>
</dbReference>
<dbReference type="AlphaFoldDB" id="N0BIV6"/>
<dbReference type="PANTHER" id="PTHR43513:SF3">
    <property type="entry name" value="DIHYDROOROTATE DEHYDROGENASE B (NAD(+)), ELECTRON TRANSFER SUBUNIT-RELATED"/>
    <property type="match status" value="1"/>
</dbReference>
<dbReference type="PROSITE" id="PS00197">
    <property type="entry name" value="2FE2S_FER_1"/>
    <property type="match status" value="1"/>
</dbReference>
<feature type="domain" description="Oxidoreductase FAD/NAD(P)-binding" evidence="12">
    <location>
        <begin position="93"/>
        <end position="178"/>
    </location>
</feature>
<keyword evidence="15" id="KW-1185">Reference proteome</keyword>
<dbReference type="GO" id="GO:0006221">
    <property type="term" value="P:pyrimidine nucleotide biosynthetic process"/>
    <property type="evidence" value="ECO:0007669"/>
    <property type="project" value="InterPro"/>
</dbReference>
<feature type="binding site" evidence="11">
    <location>
        <position position="220"/>
    </location>
    <ligand>
        <name>[2Fe-2S] cluster</name>
        <dbReference type="ChEBI" id="CHEBI:190135"/>
    </ligand>
</feature>
<dbReference type="SUPFAM" id="SSF52343">
    <property type="entry name" value="Ferredoxin reductase-like, C-terminal NADP-linked domain"/>
    <property type="match status" value="1"/>
</dbReference>
<dbReference type="RefSeq" id="WP_015590005.1">
    <property type="nucleotide sequence ID" value="NC_021169.1"/>
</dbReference>
<keyword evidence="6" id="KW-0274">FAD</keyword>
<gene>
    <name evidence="14" type="ORF">Asulf_00377</name>
</gene>
<dbReference type="InterPro" id="IPR012165">
    <property type="entry name" value="Cyt_c3_hydrogenase_gsu"/>
</dbReference>
<dbReference type="SUPFAM" id="SSF63380">
    <property type="entry name" value="Riboflavin synthase domain-like"/>
    <property type="match status" value="1"/>
</dbReference>
<dbReference type="InterPro" id="IPR037117">
    <property type="entry name" value="Dihydroorotate_DH_ele_sf"/>
</dbReference>
<dbReference type="OrthoDB" id="35401at2157"/>
<dbReference type="Gene3D" id="2.40.30.10">
    <property type="entry name" value="Translation factors"/>
    <property type="match status" value="1"/>
</dbReference>
<dbReference type="EMBL" id="CP005290">
    <property type="protein sequence ID" value="AGK60406.1"/>
    <property type="molecule type" value="Genomic_DNA"/>
</dbReference>
<evidence type="ECO:0000256" key="6">
    <source>
        <dbReference type="ARBA" id="ARBA00022827"/>
    </source>
</evidence>
<protein>
    <submittedName>
        <fullName evidence="14">Dihydroorotate oxidase B, electron transfer subunit</fullName>
    </submittedName>
</protein>
<evidence type="ECO:0000256" key="9">
    <source>
        <dbReference type="ARBA" id="ARBA00023014"/>
    </source>
</evidence>
<evidence type="ECO:0000256" key="3">
    <source>
        <dbReference type="ARBA" id="ARBA00022630"/>
    </source>
</evidence>
<dbReference type="eggNOG" id="arCOG02199">
    <property type="taxonomic scope" value="Archaea"/>
</dbReference>
<evidence type="ECO:0000256" key="1">
    <source>
        <dbReference type="ARBA" id="ARBA00006422"/>
    </source>
</evidence>
<feature type="binding site" evidence="11">
    <location>
        <position position="208"/>
    </location>
    <ligand>
        <name>[2Fe-2S] cluster</name>
        <dbReference type="ChEBI" id="CHEBI:190135"/>
    </ligand>
</feature>
<dbReference type="GO" id="GO:0051537">
    <property type="term" value="F:2 iron, 2 sulfur cluster binding"/>
    <property type="evidence" value="ECO:0007669"/>
    <property type="project" value="UniProtKB-KW"/>
</dbReference>
<keyword evidence="9 11" id="KW-0411">Iron-sulfur</keyword>
<dbReference type="InterPro" id="IPR039261">
    <property type="entry name" value="FNR_nucleotide-bd"/>
</dbReference>
<dbReference type="Pfam" id="PF10418">
    <property type="entry name" value="DHODB_Fe-S_bind"/>
    <property type="match status" value="1"/>
</dbReference>
<evidence type="ECO:0000256" key="11">
    <source>
        <dbReference type="PIRSR" id="PIRSR006816-2"/>
    </source>
</evidence>